<protein>
    <recommendedName>
        <fullName evidence="4">Prolyl-tRNA synthetase</fullName>
    </recommendedName>
</protein>
<dbReference type="RefSeq" id="WP_316070874.1">
    <property type="nucleotide sequence ID" value="NZ_JAVNWW010000007.1"/>
</dbReference>
<dbReference type="Proteomes" id="UP001249959">
    <property type="component" value="Unassembled WGS sequence"/>
</dbReference>
<comment type="caution">
    <text evidence="2">The sequence shown here is derived from an EMBL/GenBank/DDBJ whole genome shotgun (WGS) entry which is preliminary data.</text>
</comment>
<evidence type="ECO:0000313" key="3">
    <source>
        <dbReference type="Proteomes" id="UP001249959"/>
    </source>
</evidence>
<reference evidence="2 3" key="1">
    <citation type="submission" date="2023-09" db="EMBL/GenBank/DDBJ databases">
        <title>Aquirufa genomes.</title>
        <authorList>
            <person name="Pitt A."/>
        </authorList>
    </citation>
    <scope>NUCLEOTIDE SEQUENCE [LARGE SCALE GENOMIC DNA]</scope>
    <source>
        <strain evidence="2 3">LEOWEIH-7C</strain>
    </source>
</reference>
<feature type="compositionally biased region" description="Polar residues" evidence="1">
    <location>
        <begin position="242"/>
        <end position="274"/>
    </location>
</feature>
<gene>
    <name evidence="2" type="ORF">PQG45_11220</name>
</gene>
<evidence type="ECO:0000313" key="2">
    <source>
        <dbReference type="EMBL" id="MDU0809600.1"/>
    </source>
</evidence>
<evidence type="ECO:0000256" key="1">
    <source>
        <dbReference type="SAM" id="MobiDB-lite"/>
    </source>
</evidence>
<feature type="compositionally biased region" description="Low complexity" evidence="1">
    <location>
        <begin position="303"/>
        <end position="315"/>
    </location>
</feature>
<feature type="compositionally biased region" description="Gly residues" evidence="1">
    <location>
        <begin position="316"/>
        <end position="331"/>
    </location>
</feature>
<organism evidence="2 3">
    <name type="scientific">Aquirufa regiilacus</name>
    <dbReference type="NCBI Taxonomy" id="3024868"/>
    <lineage>
        <taxon>Bacteria</taxon>
        <taxon>Pseudomonadati</taxon>
        <taxon>Bacteroidota</taxon>
        <taxon>Cytophagia</taxon>
        <taxon>Cytophagales</taxon>
        <taxon>Flectobacillaceae</taxon>
        <taxon>Aquirufa</taxon>
    </lineage>
</organism>
<sequence length="331" mass="36583">MNSDLNPLNAMKNLGIASVLIAMIALLNACSISQTAFVSDDLYDSYQKPAAVVTKQKKASYLNFEEDAQVIQEEESTVIQEEADVNYLNSRSVYQQGYNSGFNQGLFTSNPWNNWYSNPYINFGIGYSNRWYSPLQAWRLNDPFYSGFAMGTNFGYMGGMGYGYNSFGFSSPYGYYDPFYGYVGPGMMFGYGPAYNYYHGFGQNYYGGNFYQSNVGTSQEPIQRYNRGPRDGGATNRYGGENYSNTPRSSNNTYNSQGTNQPRVNSSVGNSNAPVQAAPRRNSNVEYRPSAPQQNYGQNRTESYSSPSSNYSGGSYNSGGGSNGGSSRGPR</sequence>
<feature type="compositionally biased region" description="Polar residues" evidence="1">
    <location>
        <begin position="281"/>
        <end position="302"/>
    </location>
</feature>
<proteinExistence type="predicted"/>
<evidence type="ECO:0008006" key="4">
    <source>
        <dbReference type="Google" id="ProtNLM"/>
    </source>
</evidence>
<keyword evidence="3" id="KW-1185">Reference proteome</keyword>
<feature type="region of interest" description="Disordered" evidence="1">
    <location>
        <begin position="221"/>
        <end position="331"/>
    </location>
</feature>
<dbReference type="EMBL" id="JAVNWW010000007">
    <property type="protein sequence ID" value="MDU0809600.1"/>
    <property type="molecule type" value="Genomic_DNA"/>
</dbReference>
<name>A0ABU3TUQ4_9BACT</name>
<accession>A0ABU3TUQ4</accession>